<accession>A0A8W8J755</accession>
<keyword evidence="2" id="KW-1133">Transmembrane helix</keyword>
<name>A0A8W8J755_MAGGI</name>
<evidence type="ECO:0000256" key="3">
    <source>
        <dbReference type="SAM" id="SignalP"/>
    </source>
</evidence>
<organism evidence="4 5">
    <name type="scientific">Magallana gigas</name>
    <name type="common">Pacific oyster</name>
    <name type="synonym">Crassostrea gigas</name>
    <dbReference type="NCBI Taxonomy" id="29159"/>
    <lineage>
        <taxon>Eukaryota</taxon>
        <taxon>Metazoa</taxon>
        <taxon>Spiralia</taxon>
        <taxon>Lophotrochozoa</taxon>
        <taxon>Mollusca</taxon>
        <taxon>Bivalvia</taxon>
        <taxon>Autobranchia</taxon>
        <taxon>Pteriomorphia</taxon>
        <taxon>Ostreida</taxon>
        <taxon>Ostreoidea</taxon>
        <taxon>Ostreidae</taxon>
        <taxon>Magallana</taxon>
    </lineage>
</organism>
<feature type="signal peptide" evidence="3">
    <location>
        <begin position="1"/>
        <end position="25"/>
    </location>
</feature>
<proteinExistence type="predicted"/>
<protein>
    <submittedName>
        <fullName evidence="4">Uncharacterized protein</fullName>
    </submittedName>
</protein>
<feature type="transmembrane region" description="Helical" evidence="2">
    <location>
        <begin position="159"/>
        <end position="181"/>
    </location>
</feature>
<feature type="region of interest" description="Disordered" evidence="1">
    <location>
        <begin position="209"/>
        <end position="264"/>
    </location>
</feature>
<keyword evidence="2" id="KW-0812">Transmembrane</keyword>
<feature type="compositionally biased region" description="Polar residues" evidence="1">
    <location>
        <begin position="211"/>
        <end position="221"/>
    </location>
</feature>
<feature type="chain" id="PRO_5036502541" evidence="3">
    <location>
        <begin position="26"/>
        <end position="284"/>
    </location>
</feature>
<evidence type="ECO:0000313" key="4">
    <source>
        <dbReference type="EnsemblMetazoa" id="G17592.1:cds"/>
    </source>
</evidence>
<evidence type="ECO:0000313" key="5">
    <source>
        <dbReference type="Proteomes" id="UP000005408"/>
    </source>
</evidence>
<keyword evidence="5" id="KW-1185">Reference proteome</keyword>
<evidence type="ECO:0000256" key="1">
    <source>
        <dbReference type="SAM" id="MobiDB-lite"/>
    </source>
</evidence>
<keyword evidence="2" id="KW-0472">Membrane</keyword>
<sequence length="284" mass="32501">MGLFIKVCLVVLGTFLSSFIVPNECKRLEGYKFPVYSTSFCPRSKTEWENRSNAINCTARSGYMCMPNENLTELLEFCYTEPGLWILKGYCFYLVKRVSKVNTYDCSQFSYGCHNYSFLSTRIYEHPACIAIGNGCFLAEPFCESTLTTTNTIKSKTDWVGIVALCVFSVVFLAFIMSLIWRSKGTQAFSICKVNIDVELHQSDLCEPLTGENQNDKNSTLEGYRKRRTGVEKQDPEEHTTLINDNQHNIKDSTSKEEIRKVEEKKEYARQKFISRSGPDCRHG</sequence>
<evidence type="ECO:0000256" key="2">
    <source>
        <dbReference type="SAM" id="Phobius"/>
    </source>
</evidence>
<keyword evidence="3" id="KW-0732">Signal</keyword>
<dbReference type="Proteomes" id="UP000005408">
    <property type="component" value="Unassembled WGS sequence"/>
</dbReference>
<dbReference type="EnsemblMetazoa" id="G17592.1">
    <property type="protein sequence ID" value="G17592.1:cds"/>
    <property type="gene ID" value="G17592"/>
</dbReference>
<feature type="compositionally biased region" description="Basic and acidic residues" evidence="1">
    <location>
        <begin position="229"/>
        <end position="240"/>
    </location>
</feature>
<reference evidence="4" key="1">
    <citation type="submission" date="2022-08" db="UniProtKB">
        <authorList>
            <consortium name="EnsemblMetazoa"/>
        </authorList>
    </citation>
    <scope>IDENTIFICATION</scope>
    <source>
        <strain evidence="4">05x7-T-G4-1.051#20</strain>
    </source>
</reference>
<feature type="compositionally biased region" description="Basic and acidic residues" evidence="1">
    <location>
        <begin position="248"/>
        <end position="264"/>
    </location>
</feature>
<dbReference type="AlphaFoldDB" id="A0A8W8J755"/>